<dbReference type="SUPFAM" id="SSF48452">
    <property type="entry name" value="TPR-like"/>
    <property type="match status" value="1"/>
</dbReference>
<dbReference type="Gene3D" id="1.25.40.10">
    <property type="entry name" value="Tetratricopeptide repeat domain"/>
    <property type="match status" value="1"/>
</dbReference>
<organism evidence="2 3">
    <name type="scientific">Rosa chinensis</name>
    <name type="common">China rose</name>
    <dbReference type="NCBI Taxonomy" id="74649"/>
    <lineage>
        <taxon>Eukaryota</taxon>
        <taxon>Viridiplantae</taxon>
        <taxon>Streptophyta</taxon>
        <taxon>Embryophyta</taxon>
        <taxon>Tracheophyta</taxon>
        <taxon>Spermatophyta</taxon>
        <taxon>Magnoliopsida</taxon>
        <taxon>eudicotyledons</taxon>
        <taxon>Gunneridae</taxon>
        <taxon>Pentapetalae</taxon>
        <taxon>rosids</taxon>
        <taxon>fabids</taxon>
        <taxon>Rosales</taxon>
        <taxon>Rosaceae</taxon>
        <taxon>Rosoideae</taxon>
        <taxon>Rosoideae incertae sedis</taxon>
        <taxon>Rosa</taxon>
    </lineage>
</organism>
<sequence length="281" mass="32230">MLHQYGKFLNGVVTLLKLENKPSGLASPSAGYIPLLLRAYEKVKTMGGILMWFLLVSIFHFFCNLEDWRKPRNWQKIFVCGIFSNSMKLWLLRVSVGVRHFTRDSISPSKADLLSIFELLKDVLARVSISEAENLWLMALKFFANQKHYFDKLVEISVRSLTKNGGNEQGFSLSAAIMHFVLQKDGVLHAREIYKRFIPLPHPGPALYRACIELESNLASISDKDSLINARKLYESALKTYDQDLSLWRDYYLMETKVSFSSLQTSTIKRTAISIFNKFVS</sequence>
<keyword evidence="3" id="KW-1185">Reference proteome</keyword>
<dbReference type="STRING" id="74649.A0A2P6PDP9"/>
<proteinExistence type="inferred from homology"/>
<dbReference type="AlphaFoldDB" id="A0A2P6PDP9"/>
<dbReference type="Gramene" id="PRQ20054">
    <property type="protein sequence ID" value="PRQ20054"/>
    <property type="gene ID" value="RchiOBHm_Chr7g0223961"/>
</dbReference>
<reference evidence="2 3" key="1">
    <citation type="journal article" date="2018" name="Nat. Genet.">
        <title>The Rosa genome provides new insights in the design of modern roses.</title>
        <authorList>
            <person name="Bendahmane M."/>
        </authorList>
    </citation>
    <scope>NUCLEOTIDE SEQUENCE [LARGE SCALE GENOMIC DNA]</scope>
    <source>
        <strain evidence="3">cv. Old Blush</strain>
    </source>
</reference>
<evidence type="ECO:0000313" key="3">
    <source>
        <dbReference type="Proteomes" id="UP000238479"/>
    </source>
</evidence>
<comment type="similarity">
    <text evidence="1">Belongs to the UTP6 family.</text>
</comment>
<dbReference type="EMBL" id="PDCK01000045">
    <property type="protein sequence ID" value="PRQ20054.1"/>
    <property type="molecule type" value="Genomic_DNA"/>
</dbReference>
<dbReference type="OrthoDB" id="28112at2759"/>
<evidence type="ECO:0000313" key="2">
    <source>
        <dbReference type="EMBL" id="PRQ20054.1"/>
    </source>
</evidence>
<dbReference type="InterPro" id="IPR003107">
    <property type="entry name" value="HAT"/>
</dbReference>
<dbReference type="Proteomes" id="UP000238479">
    <property type="component" value="Chromosome 7"/>
</dbReference>
<dbReference type="GO" id="GO:0032040">
    <property type="term" value="C:small-subunit processome"/>
    <property type="evidence" value="ECO:0007669"/>
    <property type="project" value="TreeGrafter"/>
</dbReference>
<dbReference type="GO" id="GO:0000462">
    <property type="term" value="P:maturation of SSU-rRNA from tricistronic rRNA transcript (SSU-rRNA, 5.8S rRNA, LSU-rRNA)"/>
    <property type="evidence" value="ECO:0007669"/>
    <property type="project" value="InterPro"/>
</dbReference>
<name>A0A2P6PDP9_ROSCH</name>
<evidence type="ECO:0000256" key="1">
    <source>
        <dbReference type="ARBA" id="ARBA00010734"/>
    </source>
</evidence>
<dbReference type="GO" id="GO:0030515">
    <property type="term" value="F:snoRNA binding"/>
    <property type="evidence" value="ECO:0007669"/>
    <property type="project" value="InterPro"/>
</dbReference>
<dbReference type="InterPro" id="IPR013949">
    <property type="entry name" value="Utp6"/>
</dbReference>
<accession>A0A2P6PDP9</accession>
<gene>
    <name evidence="2" type="ORF">RchiOBHm_Chr7g0223961</name>
</gene>
<comment type="caution">
    <text evidence="2">The sequence shown here is derived from an EMBL/GenBank/DDBJ whole genome shotgun (WGS) entry which is preliminary data.</text>
</comment>
<dbReference type="PANTHER" id="PTHR23271">
    <property type="entry name" value="HEPATOCELLULAR CARCINOMA-ASSOCIATED ANTIGEN 66"/>
    <property type="match status" value="1"/>
</dbReference>
<dbReference type="SMART" id="SM00386">
    <property type="entry name" value="HAT"/>
    <property type="match status" value="2"/>
</dbReference>
<dbReference type="GO" id="GO:0034388">
    <property type="term" value="C:Pwp2p-containing subcomplex of 90S preribosome"/>
    <property type="evidence" value="ECO:0007669"/>
    <property type="project" value="TreeGrafter"/>
</dbReference>
<dbReference type="InterPro" id="IPR011990">
    <property type="entry name" value="TPR-like_helical_dom_sf"/>
</dbReference>
<protein>
    <submittedName>
        <fullName evidence="2">Putative tetratricopeptide-like helical domain-containing protein</fullName>
    </submittedName>
</protein>
<dbReference type="PANTHER" id="PTHR23271:SF1">
    <property type="entry name" value="U3 SMALL NUCLEOLAR RNA-ASSOCIATED PROTEIN 6 HOMOLOG"/>
    <property type="match status" value="1"/>
</dbReference>